<accession>A0A939LTH7</accession>
<dbReference type="Gene3D" id="2.160.20.80">
    <property type="entry name" value="E3 ubiquitin-protein ligase SopA"/>
    <property type="match status" value="1"/>
</dbReference>
<dbReference type="AlphaFoldDB" id="A0A939LTH7"/>
<reference evidence="1" key="1">
    <citation type="submission" date="2021-03" db="EMBL/GenBank/DDBJ databases">
        <title>Actinotalea soli sp. nov., isolated from soil.</title>
        <authorList>
            <person name="Ping W."/>
            <person name="Zhang J."/>
        </authorList>
    </citation>
    <scope>NUCLEOTIDE SEQUENCE</scope>
    <source>
        <strain evidence="1">BY-33</strain>
    </source>
</reference>
<sequence length="281" mass="29962">MPEGAATRTRLDLVADCSRCLALCCVALPFERSAEFGLTKAGGTPCPNLDDGLGCSIHARLRPAGFAGCATYDCLGAGQHLTQVTFTGRDWRTDPTTAGPMFAALPVMTQLHEMLWYLTEVLDLAAARPVHAEVRSAVAHVEHLTDLGAEELLTVDLPEQRSLVGELLSRASSLARAHPRDGTDPSPVRSCPDLRGADLVGATFPEADLRRADLRGALLVGADLRGADLRGADLLGTDLRGAELAGADLRETLFLTGTQLDAAHGDSTTLLPQDRTRPRHW</sequence>
<gene>
    <name evidence="1" type="ORF">J4G33_08475</name>
</gene>
<comment type="caution">
    <text evidence="1">The sequence shown here is derived from an EMBL/GenBank/DDBJ whole genome shotgun (WGS) entry which is preliminary data.</text>
</comment>
<keyword evidence="2" id="KW-1185">Reference proteome</keyword>
<protein>
    <submittedName>
        <fullName evidence="1">Pentapeptide repeat-containing protein</fullName>
    </submittedName>
</protein>
<evidence type="ECO:0000313" key="1">
    <source>
        <dbReference type="EMBL" id="MBO1751834.1"/>
    </source>
</evidence>
<dbReference type="EMBL" id="JAGEMK010000003">
    <property type="protein sequence ID" value="MBO1751834.1"/>
    <property type="molecule type" value="Genomic_DNA"/>
</dbReference>
<organism evidence="1 2">
    <name type="scientific">Actinotalea soli</name>
    <dbReference type="NCBI Taxonomy" id="2819234"/>
    <lineage>
        <taxon>Bacteria</taxon>
        <taxon>Bacillati</taxon>
        <taxon>Actinomycetota</taxon>
        <taxon>Actinomycetes</taxon>
        <taxon>Micrococcales</taxon>
        <taxon>Cellulomonadaceae</taxon>
        <taxon>Actinotalea</taxon>
    </lineage>
</organism>
<dbReference type="Proteomes" id="UP000664209">
    <property type="component" value="Unassembled WGS sequence"/>
</dbReference>
<dbReference type="InterPro" id="IPR051082">
    <property type="entry name" value="Pentapeptide-BTB/POZ_domain"/>
</dbReference>
<proteinExistence type="predicted"/>
<evidence type="ECO:0000313" key="2">
    <source>
        <dbReference type="Proteomes" id="UP000664209"/>
    </source>
</evidence>
<dbReference type="PANTHER" id="PTHR14136">
    <property type="entry name" value="BTB_POZ DOMAIN-CONTAINING PROTEIN KCTD9"/>
    <property type="match status" value="1"/>
</dbReference>
<dbReference type="SUPFAM" id="SSF141571">
    <property type="entry name" value="Pentapeptide repeat-like"/>
    <property type="match status" value="1"/>
</dbReference>
<name>A0A939LTH7_9CELL</name>
<dbReference type="PANTHER" id="PTHR14136:SF17">
    <property type="entry name" value="BTB_POZ DOMAIN-CONTAINING PROTEIN KCTD9"/>
    <property type="match status" value="1"/>
</dbReference>
<dbReference type="InterPro" id="IPR001646">
    <property type="entry name" value="5peptide_repeat"/>
</dbReference>
<dbReference type="Pfam" id="PF00805">
    <property type="entry name" value="Pentapeptide"/>
    <property type="match status" value="1"/>
</dbReference>